<evidence type="ECO:0000313" key="4">
    <source>
        <dbReference type="Proteomes" id="UP000675881"/>
    </source>
</evidence>
<proteinExistence type="predicted"/>
<accession>A0A7R8H572</accession>
<keyword evidence="4" id="KW-1185">Reference proteome</keyword>
<dbReference type="EMBL" id="HG994594">
    <property type="protein sequence ID" value="CAF2862440.1"/>
    <property type="molecule type" value="Genomic_DNA"/>
</dbReference>
<feature type="signal peptide" evidence="2">
    <location>
        <begin position="1"/>
        <end position="16"/>
    </location>
</feature>
<dbReference type="AlphaFoldDB" id="A0A7R8H572"/>
<feature type="region of interest" description="Disordered" evidence="1">
    <location>
        <begin position="54"/>
        <end position="76"/>
    </location>
</feature>
<feature type="chain" id="PRO_5043736430" evidence="2">
    <location>
        <begin position="17"/>
        <end position="184"/>
    </location>
</feature>
<gene>
    <name evidence="3" type="ORF">LSAA_6073</name>
</gene>
<evidence type="ECO:0000313" key="3">
    <source>
        <dbReference type="EMBL" id="CAF2862440.1"/>
    </source>
</evidence>
<sequence>MKILLVALLSIGMSLASPRPDQCNILRASPFMASTLSGDLKNRSGIPLHENLKSSSQKTLVKSGPNNHGNQHNHDHPAFDVEVEEDTLSNVVNSSAVLTQGIANVLTESTGSVLPSNIWNYLCIATWYPLHEERCKETRCTVCAPAIMSAAAACEKARGKITHICVQRVMGEGSCNYCIGDFMN</sequence>
<protein>
    <submittedName>
        <fullName evidence="3">(salmon louse) hypothetical protein</fullName>
    </submittedName>
</protein>
<feature type="compositionally biased region" description="Polar residues" evidence="1">
    <location>
        <begin position="54"/>
        <end position="70"/>
    </location>
</feature>
<dbReference type="OrthoDB" id="10657055at2759"/>
<reference evidence="3" key="1">
    <citation type="submission" date="2021-02" db="EMBL/GenBank/DDBJ databases">
        <authorList>
            <person name="Bekaert M."/>
        </authorList>
    </citation>
    <scope>NUCLEOTIDE SEQUENCE</scope>
    <source>
        <strain evidence="3">IoA-00</strain>
    </source>
</reference>
<dbReference type="Proteomes" id="UP000675881">
    <property type="component" value="Chromosome 15"/>
</dbReference>
<evidence type="ECO:0000256" key="1">
    <source>
        <dbReference type="SAM" id="MobiDB-lite"/>
    </source>
</evidence>
<name>A0A7R8H572_LEPSM</name>
<evidence type="ECO:0000256" key="2">
    <source>
        <dbReference type="SAM" id="SignalP"/>
    </source>
</evidence>
<organism evidence="3 4">
    <name type="scientific">Lepeophtheirus salmonis</name>
    <name type="common">Salmon louse</name>
    <name type="synonym">Caligus salmonis</name>
    <dbReference type="NCBI Taxonomy" id="72036"/>
    <lineage>
        <taxon>Eukaryota</taxon>
        <taxon>Metazoa</taxon>
        <taxon>Ecdysozoa</taxon>
        <taxon>Arthropoda</taxon>
        <taxon>Crustacea</taxon>
        <taxon>Multicrustacea</taxon>
        <taxon>Hexanauplia</taxon>
        <taxon>Copepoda</taxon>
        <taxon>Siphonostomatoida</taxon>
        <taxon>Caligidae</taxon>
        <taxon>Lepeophtheirus</taxon>
    </lineage>
</organism>
<keyword evidence="2" id="KW-0732">Signal</keyword>